<dbReference type="Pfam" id="PF08570">
    <property type="entry name" value="DUF1761"/>
    <property type="match status" value="1"/>
</dbReference>
<dbReference type="Proteomes" id="UP000012371">
    <property type="component" value="Unassembled WGS sequence"/>
</dbReference>
<dbReference type="AlphaFoldDB" id="N1VT45"/>
<comment type="caution">
    <text evidence="2">The sequence shown here is derived from an EMBL/GenBank/DDBJ whole genome shotgun (WGS) entry which is preliminary data.</text>
</comment>
<dbReference type="InterPro" id="IPR013879">
    <property type="entry name" value="DUF1761"/>
</dbReference>
<evidence type="ECO:0000256" key="1">
    <source>
        <dbReference type="SAM" id="Phobius"/>
    </source>
</evidence>
<keyword evidence="1" id="KW-0472">Membrane</keyword>
<dbReference type="OrthoDB" id="2623652at2"/>
<sequence>MIIPFTELDWMSILGATIAYSAFSGIWHRQFAFGKKWEEAMGFKRPENWKETAIYYIVPSISCLITTIATASLIKIVSLSTLIDAFSFGINLAYSQFLIFH</sequence>
<dbReference type="EMBL" id="AOGW02000018">
    <property type="protein sequence ID" value="EMY60147.1"/>
    <property type="molecule type" value="Genomic_DNA"/>
</dbReference>
<keyword evidence="1" id="KW-1133">Transmembrane helix</keyword>
<reference evidence="2" key="1">
    <citation type="submission" date="2013-03" db="EMBL/GenBank/DDBJ databases">
        <authorList>
            <person name="Harkins D.M."/>
            <person name="Durkin A.S."/>
            <person name="Brinkac L.M."/>
            <person name="Haft D.H."/>
            <person name="Selengut J.D."/>
            <person name="Sanka R."/>
            <person name="DePew J."/>
            <person name="Purushe J."/>
            <person name="Hartskeerl R.A."/>
            <person name="Ahmed A."/>
            <person name="van der Linden H."/>
            <person name="Goris M.G.A."/>
            <person name="Vinetz J.M."/>
            <person name="Sutton G.G."/>
            <person name="Nierman W.C."/>
            <person name="Fouts D.E."/>
        </authorList>
    </citation>
    <scope>NUCLEOTIDE SEQUENCE [LARGE SCALE GENOMIC DNA]</scope>
    <source>
        <strain evidence="2">LT 11-33</strain>
    </source>
</reference>
<organism evidence="2 3">
    <name type="scientific">Leptospira terpstrae serovar Hualin str. LT 11-33 = ATCC 700639</name>
    <dbReference type="NCBI Taxonomy" id="1257025"/>
    <lineage>
        <taxon>Bacteria</taxon>
        <taxon>Pseudomonadati</taxon>
        <taxon>Spirochaetota</taxon>
        <taxon>Spirochaetia</taxon>
        <taxon>Leptospirales</taxon>
        <taxon>Leptospiraceae</taxon>
        <taxon>Leptospira</taxon>
    </lineage>
</organism>
<proteinExistence type="predicted"/>
<evidence type="ECO:0000313" key="3">
    <source>
        <dbReference type="Proteomes" id="UP000012371"/>
    </source>
</evidence>
<feature type="transmembrane region" description="Helical" evidence="1">
    <location>
        <begin position="12"/>
        <end position="32"/>
    </location>
</feature>
<evidence type="ECO:0000313" key="2">
    <source>
        <dbReference type="EMBL" id="EMY60147.1"/>
    </source>
</evidence>
<dbReference type="RefSeq" id="WP_002975392.1">
    <property type="nucleotide sequence ID" value="NZ_AOGW02000018.1"/>
</dbReference>
<name>N1VT45_9LEPT</name>
<dbReference type="STRING" id="1257025.LEP1GSC203_0791"/>
<protein>
    <submittedName>
        <fullName evidence="2">PF08570 family protein</fullName>
    </submittedName>
</protein>
<keyword evidence="3" id="KW-1185">Reference proteome</keyword>
<keyword evidence="1" id="KW-0812">Transmembrane</keyword>
<gene>
    <name evidence="2" type="ORF">LEP1GSC203_0791</name>
</gene>
<feature type="transmembrane region" description="Helical" evidence="1">
    <location>
        <begin position="53"/>
        <end position="74"/>
    </location>
</feature>
<accession>N1VT45</accession>
<feature type="transmembrane region" description="Helical" evidence="1">
    <location>
        <begin position="80"/>
        <end position="100"/>
    </location>
</feature>